<sequence length="343" mass="35398">MWRKRCLLVLTVCVVGALFYGCGSMPVQVGDSSAKTVATGSAGGATSQNVNASLERCDRPLGTIAVDEDQNSDWYHYITGQYKLTSTVPVLRLLIQQSNCFIVVDRGRAMKTMMGERALQQTGELRAGSNFGKGQMVSADYTLTPEVMISQKGTGGAAGALGAFGIGGAVAGAVLGGIKANEAAVMLMLVDNRSGVQVGVAEGSSKNFDWGLGGAIFGGSAGGGLGGYTNTPQGKVIAGAFLDAYNQLVRVARNYTPQTMGDRQLGTGGRLGVEGSSQSGGYQGATLSLKEAQRKLNALGYEAGTPDGKMGEATRQALMNFQSDRGLPVTGRLDAATAAELAK</sequence>
<name>A0A832A4B2_9BACT</name>
<dbReference type="Pfam" id="PF03783">
    <property type="entry name" value="CsgG"/>
    <property type="match status" value="1"/>
</dbReference>
<dbReference type="InterPro" id="IPR036365">
    <property type="entry name" value="PGBD-like_sf"/>
</dbReference>
<dbReference type="GO" id="GO:0030288">
    <property type="term" value="C:outer membrane-bounded periplasmic space"/>
    <property type="evidence" value="ECO:0007669"/>
    <property type="project" value="InterPro"/>
</dbReference>
<evidence type="ECO:0000259" key="1">
    <source>
        <dbReference type="Pfam" id="PF01471"/>
    </source>
</evidence>
<dbReference type="InterPro" id="IPR005534">
    <property type="entry name" value="Curli_assmbl/transp-comp_CsgG"/>
</dbReference>
<feature type="domain" description="Peptidoglycan binding-like" evidence="1">
    <location>
        <begin position="289"/>
        <end position="340"/>
    </location>
</feature>
<dbReference type="Pfam" id="PF01471">
    <property type="entry name" value="PG_binding_1"/>
    <property type="match status" value="1"/>
</dbReference>
<dbReference type="InterPro" id="IPR002477">
    <property type="entry name" value="Peptidoglycan-bd-like"/>
</dbReference>
<organism evidence="2">
    <name type="scientific">Desulfacinum infernum</name>
    <dbReference type="NCBI Taxonomy" id="35837"/>
    <lineage>
        <taxon>Bacteria</taxon>
        <taxon>Pseudomonadati</taxon>
        <taxon>Thermodesulfobacteriota</taxon>
        <taxon>Syntrophobacteria</taxon>
        <taxon>Syntrophobacterales</taxon>
        <taxon>Syntrophobacteraceae</taxon>
        <taxon>Desulfacinum</taxon>
    </lineage>
</organism>
<dbReference type="InterPro" id="IPR036366">
    <property type="entry name" value="PGBDSf"/>
</dbReference>
<comment type="caution">
    <text evidence="2">The sequence shown here is derived from an EMBL/GenBank/DDBJ whole genome shotgun (WGS) entry which is preliminary data.</text>
</comment>
<accession>A0A832A4B2</accession>
<dbReference type="SUPFAM" id="SSF47090">
    <property type="entry name" value="PGBD-like"/>
    <property type="match status" value="1"/>
</dbReference>
<dbReference type="AlphaFoldDB" id="A0A832A4B2"/>
<gene>
    <name evidence="2" type="ORF">ENS06_10365</name>
</gene>
<evidence type="ECO:0000313" key="2">
    <source>
        <dbReference type="EMBL" id="HFK97706.1"/>
    </source>
</evidence>
<dbReference type="Gene3D" id="1.10.101.10">
    <property type="entry name" value="PGBD-like superfamily/PGBD"/>
    <property type="match status" value="1"/>
</dbReference>
<dbReference type="PROSITE" id="PS51257">
    <property type="entry name" value="PROKAR_LIPOPROTEIN"/>
    <property type="match status" value="1"/>
</dbReference>
<dbReference type="EMBL" id="DSTK01000032">
    <property type="protein sequence ID" value="HFK97706.1"/>
    <property type="molecule type" value="Genomic_DNA"/>
</dbReference>
<reference evidence="2" key="1">
    <citation type="journal article" date="2020" name="mSystems">
        <title>Genome- and Community-Level Interaction Insights into Carbon Utilization and Element Cycling Functions of Hydrothermarchaeota in Hydrothermal Sediment.</title>
        <authorList>
            <person name="Zhou Z."/>
            <person name="Liu Y."/>
            <person name="Xu W."/>
            <person name="Pan J."/>
            <person name="Luo Z.H."/>
            <person name="Li M."/>
        </authorList>
    </citation>
    <scope>NUCLEOTIDE SEQUENCE [LARGE SCALE GENOMIC DNA]</scope>
    <source>
        <strain evidence="2">SpSt-456</strain>
    </source>
</reference>
<proteinExistence type="predicted"/>
<protein>
    <submittedName>
        <fullName evidence="2">Peptidoglycan-binding protein</fullName>
    </submittedName>
</protein>